<feature type="region of interest" description="Disordered" evidence="1">
    <location>
        <begin position="56"/>
        <end position="78"/>
    </location>
</feature>
<accession>A0A9D2M814</accession>
<dbReference type="InterPro" id="IPR041657">
    <property type="entry name" value="HTH_17"/>
</dbReference>
<evidence type="ECO:0000313" key="4">
    <source>
        <dbReference type="Proteomes" id="UP000886803"/>
    </source>
</evidence>
<proteinExistence type="predicted"/>
<reference evidence="3" key="2">
    <citation type="submission" date="2021-04" db="EMBL/GenBank/DDBJ databases">
        <authorList>
            <person name="Gilroy R."/>
        </authorList>
    </citation>
    <scope>NUCLEOTIDE SEQUENCE</scope>
    <source>
        <strain evidence="3">ChiBcec8-13705</strain>
    </source>
</reference>
<dbReference type="Pfam" id="PF12728">
    <property type="entry name" value="HTH_17"/>
    <property type="match status" value="1"/>
</dbReference>
<reference evidence="3" key="1">
    <citation type="journal article" date="2021" name="PeerJ">
        <title>Extensive microbial diversity within the chicken gut microbiome revealed by metagenomics and culture.</title>
        <authorList>
            <person name="Gilroy R."/>
            <person name="Ravi A."/>
            <person name="Getino M."/>
            <person name="Pursley I."/>
            <person name="Horton D.L."/>
            <person name="Alikhan N.F."/>
            <person name="Baker D."/>
            <person name="Gharbi K."/>
            <person name="Hall N."/>
            <person name="Watson M."/>
            <person name="Adriaenssens E.M."/>
            <person name="Foster-Nyarko E."/>
            <person name="Jarju S."/>
            <person name="Secka A."/>
            <person name="Antonio M."/>
            <person name="Oren A."/>
            <person name="Chaudhuri R.R."/>
            <person name="La Ragione R."/>
            <person name="Hildebrand F."/>
            <person name="Pallen M.J."/>
        </authorList>
    </citation>
    <scope>NUCLEOTIDE SEQUENCE</scope>
    <source>
        <strain evidence="3">ChiBcec8-13705</strain>
    </source>
</reference>
<protein>
    <submittedName>
        <fullName evidence="3">Helix-turn-helix domain-containing protein</fullName>
    </submittedName>
</protein>
<feature type="domain" description="Helix-turn-helix" evidence="2">
    <location>
        <begin position="3"/>
        <end position="53"/>
    </location>
</feature>
<sequence>MALYSAKQLAAMLNVSAYTVQALIRAGEFGETVNVARQHLVTEDGLAAFVAAHTGPAHEGRTAARPARRRVHADPGPI</sequence>
<dbReference type="EMBL" id="DWYG01000190">
    <property type="protein sequence ID" value="HJB43125.1"/>
    <property type="molecule type" value="Genomic_DNA"/>
</dbReference>
<dbReference type="Proteomes" id="UP000886803">
    <property type="component" value="Unassembled WGS sequence"/>
</dbReference>
<dbReference type="AlphaFoldDB" id="A0A9D2M814"/>
<organism evidence="3 4">
    <name type="scientific">Candidatus Gemmiger avicola</name>
    <dbReference type="NCBI Taxonomy" id="2838605"/>
    <lineage>
        <taxon>Bacteria</taxon>
        <taxon>Bacillati</taxon>
        <taxon>Bacillota</taxon>
        <taxon>Clostridia</taxon>
        <taxon>Eubacteriales</taxon>
        <taxon>Gemmiger</taxon>
    </lineage>
</organism>
<gene>
    <name evidence="3" type="ORF">H9945_11580</name>
</gene>
<evidence type="ECO:0000256" key="1">
    <source>
        <dbReference type="SAM" id="MobiDB-lite"/>
    </source>
</evidence>
<comment type="caution">
    <text evidence="3">The sequence shown here is derived from an EMBL/GenBank/DDBJ whole genome shotgun (WGS) entry which is preliminary data.</text>
</comment>
<evidence type="ECO:0000313" key="3">
    <source>
        <dbReference type="EMBL" id="HJB43125.1"/>
    </source>
</evidence>
<evidence type="ECO:0000259" key="2">
    <source>
        <dbReference type="Pfam" id="PF12728"/>
    </source>
</evidence>
<name>A0A9D2M814_9FIRM</name>